<dbReference type="InterPro" id="IPR024079">
    <property type="entry name" value="MetalloPept_cat_dom_sf"/>
</dbReference>
<keyword evidence="1" id="KW-0732">Signal</keyword>
<feature type="chain" id="PRO_5017990233" description="Gametolysin peptidase M11" evidence="1">
    <location>
        <begin position="29"/>
        <end position="985"/>
    </location>
</feature>
<evidence type="ECO:0000313" key="2">
    <source>
        <dbReference type="EMBL" id="RNL56696.1"/>
    </source>
</evidence>
<name>A0A3N0C3D2_9MICC</name>
<evidence type="ECO:0008006" key="4">
    <source>
        <dbReference type="Google" id="ProtNLM"/>
    </source>
</evidence>
<evidence type="ECO:0000256" key="1">
    <source>
        <dbReference type="SAM" id="SignalP"/>
    </source>
</evidence>
<dbReference type="OrthoDB" id="3758789at2"/>
<evidence type="ECO:0000313" key="3">
    <source>
        <dbReference type="Proteomes" id="UP000273807"/>
    </source>
</evidence>
<proteinExistence type="predicted"/>
<organism evidence="2 3">
    <name type="scientific">Arthrobacter oryzae</name>
    <dbReference type="NCBI Taxonomy" id="409290"/>
    <lineage>
        <taxon>Bacteria</taxon>
        <taxon>Bacillati</taxon>
        <taxon>Actinomycetota</taxon>
        <taxon>Actinomycetes</taxon>
        <taxon>Micrococcales</taxon>
        <taxon>Micrococcaceae</taxon>
        <taxon>Arthrobacter</taxon>
    </lineage>
</organism>
<reference evidence="2 3" key="1">
    <citation type="submission" date="2018-10" db="EMBL/GenBank/DDBJ databases">
        <title>Genome sequencing of Arthrobacter oryzae TNB02.</title>
        <authorList>
            <person name="Cho Y.-J."/>
            <person name="Cho A."/>
            <person name="Kim O.-S."/>
        </authorList>
    </citation>
    <scope>NUCLEOTIDE SEQUENCE [LARGE SCALE GENOMIC DNA]</scope>
    <source>
        <strain evidence="2 3">TNB02</strain>
    </source>
</reference>
<comment type="caution">
    <text evidence="2">The sequence shown here is derived from an EMBL/GenBank/DDBJ whole genome shotgun (WGS) entry which is preliminary data.</text>
</comment>
<gene>
    <name evidence="2" type="ORF">D7003_08325</name>
</gene>
<dbReference type="Proteomes" id="UP000273807">
    <property type="component" value="Unassembled WGS sequence"/>
</dbReference>
<feature type="signal peptide" evidence="1">
    <location>
        <begin position="1"/>
        <end position="28"/>
    </location>
</feature>
<dbReference type="EMBL" id="RBED01000085">
    <property type="protein sequence ID" value="RNL56696.1"/>
    <property type="molecule type" value="Genomic_DNA"/>
</dbReference>
<sequence length="985" mass="101022">MRKLNLAAAVLAAVMLAAALPQASPASAQAPVSLPQAVPAVADPGYNPEVDDFVRPEPASGRARTEYTYVSAPLAGTMKTTLVTVQLADKTPSGTDAAVPMTTVKTALGASSAYWANATANRVDISLVSEKKLHKSAAKSSQSPAEIVDIVAKELGWTQSPYTALVMFIPGAYLNNGAAGMAYSNGSIGGRILMPQNSRLTIPVLTHEFGHTLGLDHANSLLCGSGAQDVASGSFAGFADSSCSIKTYGDNLDLMGISHWDIMPEISASFWEMGRFGTGNEVANLGTVTAARSVTLKPWAGTGSNRAAKFTDPKSGEVYFLELRAPVGYDSVIARNGNRGVKITQQGGGNSSILLPPDTRPSAFNGYYSNTQTWQAGQTFTTHAGTAVSINAVSDTSASVTIRPAGNPAKGSFDGADVSVTSSGAVLKVSGWAVDPATSSTSTQAHIYVTAPDGTSSKTILSADKSRGDVNTALGISGNHGFQSSIAIKQAGTYKVCAYAIAAAGNTALGCRTATLAGSPAPEGSLDSVTTVLLTGEPRIKIDGWAVDRGTPGASIPVRVDVTAPDGTSTTRTYTADKSRPDVNRALGVTGSHGFAITVPVTENGSYKVCVAGIAVSALADASSTSLGCKTITAAVSDYPRGFLDSVRFTNAGSSAGLRVEGWSYDVGKPTASLGIHLYVRAPDGSTSIVTTTANKARADVNAAMKITGSHGLVKTVPVTQTGTYRVCAYGIAVNALTKRNAFLGCADTVATAAAPPIGYVDSMSVDTRSPSAVITVAGWSLERATPSASNGVHIYVTAPSGTTKGYAFTANRTRGDVNAALAVSGRHGFKNSIPITESGRYRVCAYGIAVSPLSAGNTLLACQDLTAQAAAAPTGYLDSVRITGTGATKSITATGWTVDPNFTSRSIPVNISVKAPNSSSKTYKFTANVSRPDVNAALNIVGKHGYRAVVPASTRGTYTVCASSPGITVLSTGVSQLGCLSVRY</sequence>
<protein>
    <recommendedName>
        <fullName evidence="4">Gametolysin peptidase M11</fullName>
    </recommendedName>
</protein>
<dbReference type="RefSeq" id="WP_123254997.1">
    <property type="nucleotide sequence ID" value="NZ_RBED01000085.1"/>
</dbReference>
<dbReference type="SUPFAM" id="SSF55486">
    <property type="entry name" value="Metalloproteases ('zincins'), catalytic domain"/>
    <property type="match status" value="1"/>
</dbReference>
<accession>A0A3N0C3D2</accession>
<dbReference type="Gene3D" id="3.40.390.10">
    <property type="entry name" value="Collagenase (Catalytic Domain)"/>
    <property type="match status" value="1"/>
</dbReference>
<keyword evidence="3" id="KW-1185">Reference proteome</keyword>
<dbReference type="GO" id="GO:0008237">
    <property type="term" value="F:metallopeptidase activity"/>
    <property type="evidence" value="ECO:0007669"/>
    <property type="project" value="InterPro"/>
</dbReference>
<dbReference type="AlphaFoldDB" id="A0A3N0C3D2"/>